<sequence>MNDERLPWYKGQGQNFEDKIKQAQDRRKSWFGSDSNPAKLDQQLMEQSPAAAAATLKNMGWSADDAARMLSSLGVTAFSLTNQEGKPFIRIVEGYNKKGNGVTSVVKDLSWE</sequence>
<reference evidence="1" key="1">
    <citation type="journal article" date="2015" name="ISME J.">
        <title>Aquifer environment selects for microbial species cohorts in sediment and groundwater.</title>
        <authorList>
            <person name="Hug L.A."/>
            <person name="Thomas B.C."/>
            <person name="Brown C.T."/>
            <person name="Frischkorn K.R."/>
            <person name="Williams K.H."/>
            <person name="Tringe S.G."/>
            <person name="Banfield J.F."/>
        </authorList>
    </citation>
    <scope>NUCLEOTIDE SEQUENCE</scope>
</reference>
<organism evidence="1">
    <name type="scientific">uncultured Microgenomates bacterium Rifle_16ft_4_minimus_5036</name>
    <dbReference type="NCBI Taxonomy" id="1665119"/>
    <lineage>
        <taxon>Bacteria</taxon>
        <taxon>Candidatus Microgenomatota</taxon>
        <taxon>environmental samples</taxon>
    </lineage>
</organism>
<protein>
    <submittedName>
        <fullName evidence="1">Uncharacterized protein</fullName>
    </submittedName>
</protein>
<accession>A0A0H4TCT7</accession>
<name>A0A0H4TCT7_9BACT</name>
<dbReference type="EMBL" id="KT007036">
    <property type="protein sequence ID" value="AKQ04342.1"/>
    <property type="molecule type" value="Genomic_DNA"/>
</dbReference>
<dbReference type="AlphaFoldDB" id="A0A0H4TCT7"/>
<proteinExistence type="predicted"/>
<evidence type="ECO:0000313" key="1">
    <source>
        <dbReference type="EMBL" id="AKQ04342.1"/>
    </source>
</evidence>